<evidence type="ECO:0000313" key="2">
    <source>
        <dbReference type="EMBL" id="KAK9686929.1"/>
    </source>
</evidence>
<evidence type="ECO:0000313" key="3">
    <source>
        <dbReference type="Proteomes" id="UP001479436"/>
    </source>
</evidence>
<sequence length="89" mass="9910">MHHLNFFFGLSLALVATIQGLPSDSDCSYTKDGELVCHHVRSYQTTHSLKHPNCVKVGKGIVKCVSEVDLPATAEKMSEFERTRGNVEY</sequence>
<gene>
    <name evidence="2" type="ORF">K7432_014975</name>
</gene>
<feature type="signal peptide" evidence="1">
    <location>
        <begin position="1"/>
        <end position="20"/>
    </location>
</feature>
<dbReference type="EMBL" id="JASJQH010008746">
    <property type="protein sequence ID" value="KAK9686929.1"/>
    <property type="molecule type" value="Genomic_DNA"/>
</dbReference>
<comment type="caution">
    <text evidence="2">The sequence shown here is derived from an EMBL/GenBank/DDBJ whole genome shotgun (WGS) entry which is preliminary data.</text>
</comment>
<protein>
    <submittedName>
        <fullName evidence="2">Uncharacterized protein</fullName>
    </submittedName>
</protein>
<name>A0ABR2VPJ6_9FUNG</name>
<feature type="chain" id="PRO_5045909407" evidence="1">
    <location>
        <begin position="21"/>
        <end position="89"/>
    </location>
</feature>
<proteinExistence type="predicted"/>
<evidence type="ECO:0000256" key="1">
    <source>
        <dbReference type="SAM" id="SignalP"/>
    </source>
</evidence>
<dbReference type="Proteomes" id="UP001479436">
    <property type="component" value="Unassembled WGS sequence"/>
</dbReference>
<reference evidence="2 3" key="1">
    <citation type="submission" date="2023-04" db="EMBL/GenBank/DDBJ databases">
        <title>Genome of Basidiobolus ranarum AG-B5.</title>
        <authorList>
            <person name="Stajich J.E."/>
            <person name="Carter-House D."/>
            <person name="Gryganskyi A."/>
        </authorList>
    </citation>
    <scope>NUCLEOTIDE SEQUENCE [LARGE SCALE GENOMIC DNA]</scope>
    <source>
        <strain evidence="2 3">AG-B5</strain>
    </source>
</reference>
<keyword evidence="3" id="KW-1185">Reference proteome</keyword>
<keyword evidence="1" id="KW-0732">Signal</keyword>
<accession>A0ABR2VPJ6</accession>
<organism evidence="2 3">
    <name type="scientific">Basidiobolus ranarum</name>
    <dbReference type="NCBI Taxonomy" id="34480"/>
    <lineage>
        <taxon>Eukaryota</taxon>
        <taxon>Fungi</taxon>
        <taxon>Fungi incertae sedis</taxon>
        <taxon>Zoopagomycota</taxon>
        <taxon>Entomophthoromycotina</taxon>
        <taxon>Basidiobolomycetes</taxon>
        <taxon>Basidiobolales</taxon>
        <taxon>Basidiobolaceae</taxon>
        <taxon>Basidiobolus</taxon>
    </lineage>
</organism>